<protein>
    <submittedName>
        <fullName evidence="1">Uncharacterized protein</fullName>
    </submittedName>
</protein>
<accession>A0A2H3IU20</accession>
<organism evidence="1 2">
    <name type="scientific">Wolfiporia cocos (strain MD-104)</name>
    <name type="common">Brown rot fungus</name>
    <dbReference type="NCBI Taxonomy" id="742152"/>
    <lineage>
        <taxon>Eukaryota</taxon>
        <taxon>Fungi</taxon>
        <taxon>Dikarya</taxon>
        <taxon>Basidiomycota</taxon>
        <taxon>Agaricomycotina</taxon>
        <taxon>Agaricomycetes</taxon>
        <taxon>Polyporales</taxon>
        <taxon>Phaeolaceae</taxon>
        <taxon>Wolfiporia</taxon>
    </lineage>
</organism>
<dbReference type="OMA" id="LRAMNTR"/>
<evidence type="ECO:0000313" key="1">
    <source>
        <dbReference type="EMBL" id="PCH33462.1"/>
    </source>
</evidence>
<evidence type="ECO:0000313" key="2">
    <source>
        <dbReference type="Proteomes" id="UP000218811"/>
    </source>
</evidence>
<reference evidence="1 2" key="1">
    <citation type="journal article" date="2012" name="Science">
        <title>The Paleozoic origin of enzymatic lignin decomposition reconstructed from 31 fungal genomes.</title>
        <authorList>
            <person name="Floudas D."/>
            <person name="Binder M."/>
            <person name="Riley R."/>
            <person name="Barry K."/>
            <person name="Blanchette R.A."/>
            <person name="Henrissat B."/>
            <person name="Martinez A.T."/>
            <person name="Otillar R."/>
            <person name="Spatafora J.W."/>
            <person name="Yadav J.S."/>
            <person name="Aerts A."/>
            <person name="Benoit I."/>
            <person name="Boyd A."/>
            <person name="Carlson A."/>
            <person name="Copeland A."/>
            <person name="Coutinho P.M."/>
            <person name="de Vries R.P."/>
            <person name="Ferreira P."/>
            <person name="Findley K."/>
            <person name="Foster B."/>
            <person name="Gaskell J."/>
            <person name="Glotzer D."/>
            <person name="Gorecki P."/>
            <person name="Heitman J."/>
            <person name="Hesse C."/>
            <person name="Hori C."/>
            <person name="Igarashi K."/>
            <person name="Jurgens J.A."/>
            <person name="Kallen N."/>
            <person name="Kersten P."/>
            <person name="Kohler A."/>
            <person name="Kuees U."/>
            <person name="Kumar T.K.A."/>
            <person name="Kuo A."/>
            <person name="LaButti K."/>
            <person name="Larrondo L.F."/>
            <person name="Lindquist E."/>
            <person name="Ling A."/>
            <person name="Lombard V."/>
            <person name="Lucas S."/>
            <person name="Lundell T."/>
            <person name="Martin R."/>
            <person name="McLaughlin D.J."/>
            <person name="Morgenstern I."/>
            <person name="Morin E."/>
            <person name="Murat C."/>
            <person name="Nagy L.G."/>
            <person name="Nolan M."/>
            <person name="Ohm R.A."/>
            <person name="Patyshakuliyeva A."/>
            <person name="Rokas A."/>
            <person name="Ruiz-Duenas F.J."/>
            <person name="Sabat G."/>
            <person name="Salamov A."/>
            <person name="Samejima M."/>
            <person name="Schmutz J."/>
            <person name="Slot J.C."/>
            <person name="St John F."/>
            <person name="Stenlid J."/>
            <person name="Sun H."/>
            <person name="Sun S."/>
            <person name="Syed K."/>
            <person name="Tsang A."/>
            <person name="Wiebenga A."/>
            <person name="Young D."/>
            <person name="Pisabarro A."/>
            <person name="Eastwood D.C."/>
            <person name="Martin F."/>
            <person name="Cullen D."/>
            <person name="Grigoriev I.V."/>
            <person name="Hibbett D.S."/>
        </authorList>
    </citation>
    <scope>NUCLEOTIDE SEQUENCE [LARGE SCALE GENOMIC DNA]</scope>
    <source>
        <strain evidence="1 2">MD-104</strain>
    </source>
</reference>
<dbReference type="Proteomes" id="UP000218811">
    <property type="component" value="Unassembled WGS sequence"/>
</dbReference>
<dbReference type="AlphaFoldDB" id="A0A2H3IU20"/>
<proteinExistence type="predicted"/>
<dbReference type="EMBL" id="KB467831">
    <property type="protein sequence ID" value="PCH33462.1"/>
    <property type="molecule type" value="Genomic_DNA"/>
</dbReference>
<dbReference type="STRING" id="742152.A0A2H3IU20"/>
<keyword evidence="2" id="KW-1185">Reference proteome</keyword>
<name>A0A2H3IU20_WOLCO</name>
<feature type="non-terminal residue" evidence="1">
    <location>
        <position position="1"/>
    </location>
</feature>
<gene>
    <name evidence="1" type="ORF">WOLCODRAFT_62648</name>
</gene>
<sequence length="104" mass="12185">LYRIVVSESAHLIWTLQCAHRIEHLDDPVHYPSHAEISHRWLRAMNTRLHLDQELTRLKFSRRALSRSLVLDTWTGTLRDQRGLPHNWLSCREVLVGIDAREGG</sequence>
<dbReference type="OrthoDB" id="3031569at2759"/>